<dbReference type="Proteomes" id="UP000234681">
    <property type="component" value="Chromosome 12"/>
</dbReference>
<protein>
    <submittedName>
        <fullName evidence="2">RCG21273, isoform CRA_a</fullName>
    </submittedName>
</protein>
<accession>A6J055</accession>
<name>A6J055_RAT</name>
<evidence type="ECO:0000313" key="2">
    <source>
        <dbReference type="EMBL" id="EDM13294.1"/>
    </source>
</evidence>
<gene>
    <name evidence="2" type="ORF">rCG_21273</name>
</gene>
<proteinExistence type="predicted"/>
<dbReference type="AlphaFoldDB" id="A6J055"/>
<evidence type="ECO:0000256" key="1">
    <source>
        <dbReference type="SAM" id="MobiDB-lite"/>
    </source>
</evidence>
<reference evidence="2 3" key="1">
    <citation type="submission" date="2005-07" db="EMBL/GenBank/DDBJ databases">
        <authorList>
            <person name="Mural R.J."/>
            <person name="Li P.W."/>
            <person name="Adams M.D."/>
            <person name="Amanatides P.G."/>
            <person name="Baden-Tillson H."/>
            <person name="Barnstead M."/>
            <person name="Chin S.H."/>
            <person name="Dew I."/>
            <person name="Evans C.A."/>
            <person name="Ferriera S."/>
            <person name="Flanigan M."/>
            <person name="Fosler C."/>
            <person name="Glodek A."/>
            <person name="Gu Z."/>
            <person name="Holt R.A."/>
            <person name="Jennings D."/>
            <person name="Kraft C.L."/>
            <person name="Lu F."/>
            <person name="Nguyen T."/>
            <person name="Nusskern D.R."/>
            <person name="Pfannkoch C.M."/>
            <person name="Sitter C."/>
            <person name="Sutton G.G."/>
            <person name="Venter J.C."/>
            <person name="Wang Z."/>
            <person name="Woodage T."/>
            <person name="Zheng X.H."/>
            <person name="Zhong F."/>
        </authorList>
    </citation>
    <scope>NUCLEOTIDE SEQUENCE [LARGE SCALE GENOMIC DNA]</scope>
    <source>
        <strain>BN</strain>
        <strain evidence="3">Sprague-Dawley</strain>
    </source>
</reference>
<organism evidence="2 3">
    <name type="scientific">Rattus norvegicus</name>
    <name type="common">Rat</name>
    <dbReference type="NCBI Taxonomy" id="10116"/>
    <lineage>
        <taxon>Eukaryota</taxon>
        <taxon>Metazoa</taxon>
        <taxon>Chordata</taxon>
        <taxon>Craniata</taxon>
        <taxon>Vertebrata</taxon>
        <taxon>Euteleostomi</taxon>
        <taxon>Mammalia</taxon>
        <taxon>Eutheria</taxon>
        <taxon>Euarchontoglires</taxon>
        <taxon>Glires</taxon>
        <taxon>Rodentia</taxon>
        <taxon>Myomorpha</taxon>
        <taxon>Muroidea</taxon>
        <taxon>Muridae</taxon>
        <taxon>Murinae</taxon>
        <taxon>Rattus</taxon>
    </lineage>
</organism>
<feature type="compositionally biased region" description="Basic and acidic residues" evidence="1">
    <location>
        <begin position="42"/>
        <end position="57"/>
    </location>
</feature>
<feature type="region of interest" description="Disordered" evidence="1">
    <location>
        <begin position="1"/>
        <end position="57"/>
    </location>
</feature>
<sequence length="57" mass="5981">MRMTTQVAQQGTVAEKGLGSTKPPNLPISSRGAGTCTGAAKGHRDESAPLKDHLHHF</sequence>
<dbReference type="EMBL" id="CH473973">
    <property type="protein sequence ID" value="EDM13294.1"/>
    <property type="molecule type" value="Genomic_DNA"/>
</dbReference>
<evidence type="ECO:0000313" key="3">
    <source>
        <dbReference type="Proteomes" id="UP000234681"/>
    </source>
</evidence>
<feature type="compositionally biased region" description="Polar residues" evidence="1">
    <location>
        <begin position="1"/>
        <end position="12"/>
    </location>
</feature>